<gene>
    <name evidence="2" type="ORF">g.98474</name>
</gene>
<feature type="non-terminal residue" evidence="2">
    <location>
        <position position="1"/>
    </location>
</feature>
<sequence>AAAAAAAGTTILPSSQGWKCGDGFEDDLGGVEDTDTTQHLSAPSSTRDTVVPTGVVATASTTCNTVRRAVACEDADAVQEQHRPLDPKVRTHADFTHSRNRELRRRSHMVAAICGARNGRAVYTALDGAHGQVFQCHRPSNLWRHTGNLGAAVGCTVETSESAQSVHPCELRTCAQGGAALSCVLCSTVLLHTCVTNARSRVHTAVGVCAKLRPGDTKVLVQMCQSGFHCLLILT</sequence>
<organism evidence="2">
    <name type="scientific">Lygus hesperus</name>
    <name type="common">Western plant bug</name>
    <dbReference type="NCBI Taxonomy" id="30085"/>
    <lineage>
        <taxon>Eukaryota</taxon>
        <taxon>Metazoa</taxon>
        <taxon>Ecdysozoa</taxon>
        <taxon>Arthropoda</taxon>
        <taxon>Hexapoda</taxon>
        <taxon>Insecta</taxon>
        <taxon>Pterygota</taxon>
        <taxon>Neoptera</taxon>
        <taxon>Paraneoptera</taxon>
        <taxon>Hemiptera</taxon>
        <taxon>Heteroptera</taxon>
        <taxon>Panheteroptera</taxon>
        <taxon>Cimicomorpha</taxon>
        <taxon>Miridae</taxon>
        <taxon>Mirini</taxon>
        <taxon>Lygus</taxon>
    </lineage>
</organism>
<dbReference type="AlphaFoldDB" id="A0A146LIV1"/>
<feature type="compositionally biased region" description="Polar residues" evidence="1">
    <location>
        <begin position="37"/>
        <end position="48"/>
    </location>
</feature>
<proteinExistence type="predicted"/>
<protein>
    <submittedName>
        <fullName evidence="2">Uncharacterized protein</fullName>
    </submittedName>
</protein>
<feature type="compositionally biased region" description="Acidic residues" evidence="1">
    <location>
        <begin position="23"/>
        <end position="35"/>
    </location>
</feature>
<feature type="region of interest" description="Disordered" evidence="1">
    <location>
        <begin position="23"/>
        <end position="48"/>
    </location>
</feature>
<name>A0A146LIV1_LYGHE</name>
<reference evidence="2" key="1">
    <citation type="journal article" date="2016" name="Gigascience">
        <title>De novo construction of an expanded transcriptome assembly for the western tarnished plant bug, Lygus hesperus.</title>
        <authorList>
            <person name="Tassone E.E."/>
            <person name="Geib S.M."/>
            <person name="Hall B."/>
            <person name="Fabrick J.A."/>
            <person name="Brent C.S."/>
            <person name="Hull J.J."/>
        </authorList>
    </citation>
    <scope>NUCLEOTIDE SEQUENCE</scope>
</reference>
<evidence type="ECO:0000313" key="2">
    <source>
        <dbReference type="EMBL" id="JAQ06380.1"/>
    </source>
</evidence>
<accession>A0A146LIV1</accession>
<dbReference type="EMBL" id="GDHC01012249">
    <property type="protein sequence ID" value="JAQ06380.1"/>
    <property type="molecule type" value="Transcribed_RNA"/>
</dbReference>
<evidence type="ECO:0000256" key="1">
    <source>
        <dbReference type="SAM" id="MobiDB-lite"/>
    </source>
</evidence>
<feature type="non-terminal residue" evidence="2">
    <location>
        <position position="235"/>
    </location>
</feature>